<gene>
    <name evidence="2" type="ORF">SAMN05421770_101919</name>
</gene>
<keyword evidence="1" id="KW-0812">Transmembrane</keyword>
<organism evidence="2 3">
    <name type="scientific">Granulicella rosea</name>
    <dbReference type="NCBI Taxonomy" id="474952"/>
    <lineage>
        <taxon>Bacteria</taxon>
        <taxon>Pseudomonadati</taxon>
        <taxon>Acidobacteriota</taxon>
        <taxon>Terriglobia</taxon>
        <taxon>Terriglobales</taxon>
        <taxon>Acidobacteriaceae</taxon>
        <taxon>Granulicella</taxon>
    </lineage>
</organism>
<evidence type="ECO:0000313" key="2">
    <source>
        <dbReference type="EMBL" id="SNS42658.1"/>
    </source>
</evidence>
<dbReference type="Proteomes" id="UP000198356">
    <property type="component" value="Unassembled WGS sequence"/>
</dbReference>
<sequence>MPDELISLPVTVGILAALALCVPALDRLERFIQNYGRNKQKD</sequence>
<reference evidence="2 3" key="1">
    <citation type="submission" date="2017-06" db="EMBL/GenBank/DDBJ databases">
        <authorList>
            <person name="Kim H.J."/>
            <person name="Triplett B.A."/>
        </authorList>
    </citation>
    <scope>NUCLEOTIDE SEQUENCE [LARGE SCALE GENOMIC DNA]</scope>
    <source>
        <strain evidence="2 3">DSM 18704</strain>
    </source>
</reference>
<dbReference type="EMBL" id="FZOU01000001">
    <property type="protein sequence ID" value="SNS42658.1"/>
    <property type="molecule type" value="Genomic_DNA"/>
</dbReference>
<keyword evidence="1" id="KW-1133">Transmembrane helix</keyword>
<dbReference type="AlphaFoldDB" id="A0A239EEE8"/>
<dbReference type="RefSeq" id="WP_281252307.1">
    <property type="nucleotide sequence ID" value="NZ_FZOU01000001.1"/>
</dbReference>
<protein>
    <submittedName>
        <fullName evidence="2">Uncharacterized protein</fullName>
    </submittedName>
</protein>
<proteinExistence type="predicted"/>
<evidence type="ECO:0000313" key="3">
    <source>
        <dbReference type="Proteomes" id="UP000198356"/>
    </source>
</evidence>
<feature type="transmembrane region" description="Helical" evidence="1">
    <location>
        <begin position="6"/>
        <end position="25"/>
    </location>
</feature>
<accession>A0A239EEE8</accession>
<keyword evidence="1" id="KW-0472">Membrane</keyword>
<keyword evidence="3" id="KW-1185">Reference proteome</keyword>
<name>A0A239EEE8_9BACT</name>
<evidence type="ECO:0000256" key="1">
    <source>
        <dbReference type="SAM" id="Phobius"/>
    </source>
</evidence>